<evidence type="ECO:0000256" key="1">
    <source>
        <dbReference type="ARBA" id="ARBA00022741"/>
    </source>
</evidence>
<keyword evidence="1" id="KW-0547">Nucleotide-binding</keyword>
<feature type="domain" description="DNA2/NAM7 helicase-like C-terminal" evidence="5">
    <location>
        <begin position="6"/>
        <end position="59"/>
    </location>
</feature>
<dbReference type="InterPro" id="IPR027417">
    <property type="entry name" value="P-loop_NTPase"/>
</dbReference>
<gene>
    <name evidence="6" type="ORF">DBRI00130_LOCUS39570</name>
</gene>
<keyword evidence="2" id="KW-0378">Hydrolase</keyword>
<dbReference type="EMBL" id="HBNS01054566">
    <property type="protein sequence ID" value="CAE4656777.1"/>
    <property type="molecule type" value="Transcribed_RNA"/>
</dbReference>
<dbReference type="Pfam" id="PF13087">
    <property type="entry name" value="AAA_12"/>
    <property type="match status" value="1"/>
</dbReference>
<dbReference type="Gene3D" id="3.40.50.300">
    <property type="entry name" value="P-loop containing nucleotide triphosphate hydrolases"/>
    <property type="match status" value="1"/>
</dbReference>
<evidence type="ECO:0000256" key="4">
    <source>
        <dbReference type="ARBA" id="ARBA00022840"/>
    </source>
</evidence>
<name>A0A7S4W6P6_9STRA</name>
<evidence type="ECO:0000256" key="3">
    <source>
        <dbReference type="ARBA" id="ARBA00022806"/>
    </source>
</evidence>
<keyword evidence="3" id="KW-0347">Helicase</keyword>
<dbReference type="GO" id="GO:0043139">
    <property type="term" value="F:5'-3' DNA helicase activity"/>
    <property type="evidence" value="ECO:0007669"/>
    <property type="project" value="TreeGrafter"/>
</dbReference>
<organism evidence="6">
    <name type="scientific">Ditylum brightwellii</name>
    <dbReference type="NCBI Taxonomy" id="49249"/>
    <lineage>
        <taxon>Eukaryota</taxon>
        <taxon>Sar</taxon>
        <taxon>Stramenopiles</taxon>
        <taxon>Ochrophyta</taxon>
        <taxon>Bacillariophyta</taxon>
        <taxon>Mediophyceae</taxon>
        <taxon>Lithodesmiophycidae</taxon>
        <taxon>Lithodesmiales</taxon>
        <taxon>Lithodesmiaceae</taxon>
        <taxon>Ditylum</taxon>
    </lineage>
</organism>
<evidence type="ECO:0000256" key="2">
    <source>
        <dbReference type="ARBA" id="ARBA00022801"/>
    </source>
</evidence>
<dbReference type="GO" id="GO:0005524">
    <property type="term" value="F:ATP binding"/>
    <property type="evidence" value="ECO:0007669"/>
    <property type="project" value="UniProtKB-KW"/>
</dbReference>
<dbReference type="GO" id="GO:0016787">
    <property type="term" value="F:hydrolase activity"/>
    <property type="evidence" value="ECO:0007669"/>
    <property type="project" value="UniProtKB-KW"/>
</dbReference>
<evidence type="ECO:0000313" key="6">
    <source>
        <dbReference type="EMBL" id="CAE4656777.1"/>
    </source>
</evidence>
<reference evidence="6" key="1">
    <citation type="submission" date="2021-01" db="EMBL/GenBank/DDBJ databases">
        <authorList>
            <person name="Corre E."/>
            <person name="Pelletier E."/>
            <person name="Niang G."/>
            <person name="Scheremetjew M."/>
            <person name="Finn R."/>
            <person name="Kale V."/>
            <person name="Holt S."/>
            <person name="Cochrane G."/>
            <person name="Meng A."/>
            <person name="Brown T."/>
            <person name="Cohen L."/>
        </authorList>
    </citation>
    <scope>NUCLEOTIDE SEQUENCE</scope>
    <source>
        <strain evidence="6">GSO104</strain>
    </source>
</reference>
<dbReference type="AlphaFoldDB" id="A0A7S4W6P6"/>
<dbReference type="SUPFAM" id="SSF52540">
    <property type="entry name" value="P-loop containing nucleoside triphosphate hydrolases"/>
    <property type="match status" value="1"/>
</dbReference>
<protein>
    <recommendedName>
        <fullName evidence="5">DNA2/NAM7 helicase-like C-terminal domain-containing protein</fullName>
    </recommendedName>
</protein>
<dbReference type="InterPro" id="IPR041679">
    <property type="entry name" value="DNA2/NAM7-like_C"/>
</dbReference>
<dbReference type="CDD" id="cd18808">
    <property type="entry name" value="SF1_C_Upf1"/>
    <property type="match status" value="1"/>
</dbReference>
<evidence type="ECO:0000259" key="5">
    <source>
        <dbReference type="Pfam" id="PF13087"/>
    </source>
</evidence>
<dbReference type="PANTHER" id="PTHR43788:SF16">
    <property type="entry name" value="HELICASE WITH ZINC FINGER 2"/>
    <property type="match status" value="1"/>
</dbReference>
<proteinExistence type="predicted"/>
<keyword evidence="4" id="KW-0067">ATP-binding</keyword>
<accession>A0A7S4W6P6</accession>
<dbReference type="InterPro" id="IPR047187">
    <property type="entry name" value="SF1_C_Upf1"/>
</dbReference>
<dbReference type="PANTHER" id="PTHR43788">
    <property type="entry name" value="DNA2/NAM7 HELICASE FAMILY MEMBER"/>
    <property type="match status" value="1"/>
</dbReference>
<sequence length="95" mass="10810">MTMMTRIGTVDSYQGQEQDYVILSATRSNANGSLGFLFDPRRLNVAITRSKQGLIIVGDGRSLSHSRHWRALFEFCKDRGCVLDADELRDYYNCT</sequence>
<dbReference type="InterPro" id="IPR050534">
    <property type="entry name" value="Coronavir_polyprotein_1ab"/>
</dbReference>